<dbReference type="Gene3D" id="2.10.110.10">
    <property type="entry name" value="Cysteine Rich Protein"/>
    <property type="match status" value="1"/>
</dbReference>
<keyword evidence="6" id="KW-0539">Nucleus</keyword>
<evidence type="ECO:0000256" key="4">
    <source>
        <dbReference type="ARBA" id="ARBA00022833"/>
    </source>
</evidence>
<evidence type="ECO:0000256" key="1">
    <source>
        <dbReference type="ARBA" id="ARBA00004123"/>
    </source>
</evidence>
<dbReference type="GO" id="GO:0045214">
    <property type="term" value="P:sarcomere organization"/>
    <property type="evidence" value="ECO:0007669"/>
    <property type="project" value="TreeGrafter"/>
</dbReference>
<dbReference type="GO" id="GO:0046872">
    <property type="term" value="F:metal ion binding"/>
    <property type="evidence" value="ECO:0007669"/>
    <property type="project" value="UniProtKB-KW"/>
</dbReference>
<dbReference type="WBParaSite" id="MCU_011133-RA">
    <property type="protein sequence ID" value="MCU_011133-RA"/>
    <property type="gene ID" value="MCU_011133"/>
</dbReference>
<dbReference type="PANTHER" id="PTHR24215:SF35">
    <property type="entry name" value="MUSCLE LIM PROTEIN MLP84B"/>
    <property type="match status" value="1"/>
</dbReference>
<dbReference type="AlphaFoldDB" id="A0A5K3FW59"/>
<dbReference type="SMART" id="SM00132">
    <property type="entry name" value="LIM"/>
    <property type="match status" value="1"/>
</dbReference>
<keyword evidence="3" id="KW-0677">Repeat</keyword>
<evidence type="ECO:0000256" key="3">
    <source>
        <dbReference type="ARBA" id="ARBA00022737"/>
    </source>
</evidence>
<protein>
    <submittedName>
        <fullName evidence="9">LIM zinc-binding domain-containing protein</fullName>
    </submittedName>
</protein>
<keyword evidence="2 7" id="KW-0479">Metal-binding</keyword>
<sequence>TRRTTNNTFHAFAHTHTPTHICHCRPSNGTRVCGVKIIPSASCDWRVQAGSLISSVLNRSTEAQANYLASNWAPESAPANQQRDLVITLCNCIIHFFAVKMSNKCGSCEKPVYAAEERRFGDVAYHKQCFKCSMCNKPVDSTTGAQHERTLYCKTC</sequence>
<keyword evidence="4 7" id="KW-0862">Zinc</keyword>
<proteinExistence type="predicted"/>
<evidence type="ECO:0000256" key="5">
    <source>
        <dbReference type="ARBA" id="ARBA00023038"/>
    </source>
</evidence>
<dbReference type="GO" id="GO:0060537">
    <property type="term" value="P:muscle tissue development"/>
    <property type="evidence" value="ECO:0007669"/>
    <property type="project" value="TreeGrafter"/>
</dbReference>
<dbReference type="InterPro" id="IPR001781">
    <property type="entry name" value="Znf_LIM"/>
</dbReference>
<feature type="domain" description="LIM zinc-binding" evidence="8">
    <location>
        <begin position="103"/>
        <end position="156"/>
    </location>
</feature>
<comment type="subcellular location">
    <subcellularLocation>
        <location evidence="1">Nucleus</location>
    </subcellularLocation>
</comment>
<dbReference type="SUPFAM" id="SSF57716">
    <property type="entry name" value="Glucocorticoid receptor-like (DNA-binding domain)"/>
    <property type="match status" value="2"/>
</dbReference>
<evidence type="ECO:0000313" key="9">
    <source>
        <dbReference type="WBParaSite" id="MCU_011133-RA"/>
    </source>
</evidence>
<evidence type="ECO:0000256" key="6">
    <source>
        <dbReference type="ARBA" id="ARBA00023242"/>
    </source>
</evidence>
<dbReference type="GO" id="GO:0042805">
    <property type="term" value="F:actinin binding"/>
    <property type="evidence" value="ECO:0007669"/>
    <property type="project" value="TreeGrafter"/>
</dbReference>
<reference evidence="9" key="1">
    <citation type="submission" date="2019-11" db="UniProtKB">
        <authorList>
            <consortium name="WormBaseParasite"/>
        </authorList>
    </citation>
    <scope>IDENTIFICATION</scope>
</reference>
<evidence type="ECO:0000256" key="2">
    <source>
        <dbReference type="ARBA" id="ARBA00022723"/>
    </source>
</evidence>
<organism evidence="9">
    <name type="scientific">Mesocestoides corti</name>
    <name type="common">Flatworm</name>
    <dbReference type="NCBI Taxonomy" id="53468"/>
    <lineage>
        <taxon>Eukaryota</taxon>
        <taxon>Metazoa</taxon>
        <taxon>Spiralia</taxon>
        <taxon>Lophotrochozoa</taxon>
        <taxon>Platyhelminthes</taxon>
        <taxon>Cestoda</taxon>
        <taxon>Eucestoda</taxon>
        <taxon>Cyclophyllidea</taxon>
        <taxon>Mesocestoididae</taxon>
        <taxon>Mesocestoides</taxon>
    </lineage>
</organism>
<dbReference type="PROSITE" id="PS50023">
    <property type="entry name" value="LIM_DOMAIN_2"/>
    <property type="match status" value="1"/>
</dbReference>
<dbReference type="GO" id="GO:0030018">
    <property type="term" value="C:Z disc"/>
    <property type="evidence" value="ECO:0007669"/>
    <property type="project" value="TreeGrafter"/>
</dbReference>
<evidence type="ECO:0000259" key="8">
    <source>
        <dbReference type="PROSITE" id="PS50023"/>
    </source>
</evidence>
<name>A0A5K3FW59_MESCO</name>
<dbReference type="GO" id="GO:0008307">
    <property type="term" value="F:structural constituent of muscle"/>
    <property type="evidence" value="ECO:0007669"/>
    <property type="project" value="TreeGrafter"/>
</dbReference>
<dbReference type="PROSITE" id="PS00478">
    <property type="entry name" value="LIM_DOMAIN_1"/>
    <property type="match status" value="1"/>
</dbReference>
<keyword evidence="5 7" id="KW-0440">LIM domain</keyword>
<dbReference type="GO" id="GO:0005634">
    <property type="term" value="C:nucleus"/>
    <property type="evidence" value="ECO:0007669"/>
    <property type="project" value="UniProtKB-SubCell"/>
</dbReference>
<dbReference type="Pfam" id="PF00412">
    <property type="entry name" value="LIM"/>
    <property type="match status" value="1"/>
</dbReference>
<dbReference type="PANTHER" id="PTHR24215">
    <property type="entry name" value="RHO-GTPASE-ACTIVATING PROTEIN LRG1"/>
    <property type="match status" value="1"/>
</dbReference>
<accession>A0A5K3FW59</accession>
<evidence type="ECO:0000256" key="7">
    <source>
        <dbReference type="PROSITE-ProRule" id="PRU00125"/>
    </source>
</evidence>